<accession>A0ABW3E6K2</accession>
<dbReference type="EMBL" id="JBHTHX010002593">
    <property type="protein sequence ID" value="MFD0890661.1"/>
    <property type="molecule type" value="Genomic_DNA"/>
</dbReference>
<name>A0ABW3E6K2_9ACTN</name>
<feature type="compositionally biased region" description="Low complexity" evidence="1">
    <location>
        <begin position="36"/>
        <end position="45"/>
    </location>
</feature>
<evidence type="ECO:0000313" key="3">
    <source>
        <dbReference type="Proteomes" id="UP001597024"/>
    </source>
</evidence>
<comment type="caution">
    <text evidence="2">The sequence shown here is derived from an EMBL/GenBank/DDBJ whole genome shotgun (WGS) entry which is preliminary data.</text>
</comment>
<keyword evidence="3" id="KW-1185">Reference proteome</keyword>
<gene>
    <name evidence="2" type="ORF">ACFQ08_39465</name>
</gene>
<organism evidence="2 3">
    <name type="scientific">Streptosporangium algeriense</name>
    <dbReference type="NCBI Taxonomy" id="1682748"/>
    <lineage>
        <taxon>Bacteria</taxon>
        <taxon>Bacillati</taxon>
        <taxon>Actinomycetota</taxon>
        <taxon>Actinomycetes</taxon>
        <taxon>Streptosporangiales</taxon>
        <taxon>Streptosporangiaceae</taxon>
        <taxon>Streptosporangium</taxon>
    </lineage>
</organism>
<dbReference type="Proteomes" id="UP001597024">
    <property type="component" value="Unassembled WGS sequence"/>
</dbReference>
<evidence type="ECO:0008006" key="4">
    <source>
        <dbReference type="Google" id="ProtNLM"/>
    </source>
</evidence>
<feature type="compositionally biased region" description="Basic and acidic residues" evidence="1">
    <location>
        <begin position="53"/>
        <end position="67"/>
    </location>
</feature>
<sequence>AVGGGAHADDEHLITAELPGRTRLLTALTAELLAAAEPAEGCPPGRNTPSRPVRPDQLRDATGWNHD</sequence>
<evidence type="ECO:0000256" key="1">
    <source>
        <dbReference type="SAM" id="MobiDB-lite"/>
    </source>
</evidence>
<reference evidence="3" key="1">
    <citation type="journal article" date="2019" name="Int. J. Syst. Evol. Microbiol.">
        <title>The Global Catalogue of Microorganisms (GCM) 10K type strain sequencing project: providing services to taxonomists for standard genome sequencing and annotation.</title>
        <authorList>
            <consortium name="The Broad Institute Genomics Platform"/>
            <consortium name="The Broad Institute Genome Sequencing Center for Infectious Disease"/>
            <person name="Wu L."/>
            <person name="Ma J."/>
        </authorList>
    </citation>
    <scope>NUCLEOTIDE SEQUENCE [LARGE SCALE GENOMIC DNA]</scope>
    <source>
        <strain evidence="3">CCUG 62974</strain>
    </source>
</reference>
<protein>
    <recommendedName>
        <fullName evidence="4">Peptidase M20</fullName>
    </recommendedName>
</protein>
<proteinExistence type="predicted"/>
<feature type="region of interest" description="Disordered" evidence="1">
    <location>
        <begin position="36"/>
        <end position="67"/>
    </location>
</feature>
<evidence type="ECO:0000313" key="2">
    <source>
        <dbReference type="EMBL" id="MFD0890661.1"/>
    </source>
</evidence>
<feature type="non-terminal residue" evidence="2">
    <location>
        <position position="1"/>
    </location>
</feature>